<evidence type="ECO:0000256" key="2">
    <source>
        <dbReference type="ARBA" id="ARBA00022755"/>
    </source>
</evidence>
<dbReference type="EC" id="4.1.1.21" evidence="4"/>
<sequence length="161" mass="17908">MKAVIIMGSFKDLDYGKKVAENLSLFGIQSELRIASAHKTPEKVLEIIKEYEESDVVFITIAGRSNALSGFVDANTTKPVIATPPISDKFAGMDVLSSLNMPSGVSPMVVLYAENAALAAAKILAVKYKEIEKRVREYQMRKKREIEEADRRVKDGQRERS</sequence>
<dbReference type="Pfam" id="PF00731">
    <property type="entry name" value="AIRC"/>
    <property type="match status" value="1"/>
</dbReference>
<feature type="binding site" evidence="4">
    <location>
        <position position="36"/>
    </location>
    <ligand>
        <name>substrate</name>
    </ligand>
</feature>
<dbReference type="SMART" id="SM01001">
    <property type="entry name" value="AIRC"/>
    <property type="match status" value="1"/>
</dbReference>
<name>A0A7C3YG23_9EURY</name>
<comment type="similarity">
    <text evidence="4">Belongs to the AIR carboxylase family. Class II subfamily.</text>
</comment>
<dbReference type="PANTHER" id="PTHR23046:SF2">
    <property type="entry name" value="PHOSPHORIBOSYLAMINOIMIDAZOLE CARBOXYLASE"/>
    <property type="match status" value="1"/>
</dbReference>
<dbReference type="GO" id="GO:0004638">
    <property type="term" value="F:phosphoribosylaminoimidazole carboxylase activity"/>
    <property type="evidence" value="ECO:0007669"/>
    <property type="project" value="UniProtKB-UniRule"/>
</dbReference>
<dbReference type="EMBL" id="DTAK01000012">
    <property type="protein sequence ID" value="HGU58959.1"/>
    <property type="molecule type" value="Genomic_DNA"/>
</dbReference>
<dbReference type="NCBIfam" id="TIGR01162">
    <property type="entry name" value="purE"/>
    <property type="match status" value="1"/>
</dbReference>
<keyword evidence="2 4" id="KW-0658">Purine biosynthesis</keyword>
<dbReference type="EMBL" id="DRUC01000092">
    <property type="protein sequence ID" value="HHF48691.1"/>
    <property type="molecule type" value="Genomic_DNA"/>
</dbReference>
<comment type="caution">
    <text evidence="8">The sequence shown here is derived from an EMBL/GenBank/DDBJ whole genome shotgun (WGS) entry which is preliminary data.</text>
</comment>
<evidence type="ECO:0000256" key="3">
    <source>
        <dbReference type="ARBA" id="ARBA00023239"/>
    </source>
</evidence>
<comment type="catalytic activity">
    <reaction evidence="4">
        <text>5-amino-1-(5-phospho-D-ribosyl)imidazole-4-carboxylate + H(+) = 5-amino-1-(5-phospho-beta-D-ribosyl)imidazole + CO2</text>
        <dbReference type="Rhea" id="RHEA:10792"/>
        <dbReference type="ChEBI" id="CHEBI:15378"/>
        <dbReference type="ChEBI" id="CHEBI:16526"/>
        <dbReference type="ChEBI" id="CHEBI:77657"/>
        <dbReference type="ChEBI" id="CHEBI:137981"/>
        <dbReference type="EC" id="4.1.1.21"/>
    </reaction>
</comment>
<keyword evidence="8" id="KW-0413">Isomerase</keyword>
<feature type="binding site" evidence="4 5">
    <location>
        <position position="9"/>
    </location>
    <ligand>
        <name>substrate</name>
    </ligand>
</feature>
<proteinExistence type="inferred from homology"/>
<evidence type="ECO:0000256" key="5">
    <source>
        <dbReference type="PIRSR" id="PIRSR001338-1"/>
    </source>
</evidence>
<accession>A0A7C3YG23</accession>
<feature type="binding site" evidence="4">
    <location>
        <position position="65"/>
    </location>
    <ligand>
        <name>substrate</name>
    </ligand>
</feature>
<organism evidence="8">
    <name type="scientific">Geoglobus ahangari</name>
    <dbReference type="NCBI Taxonomy" id="113653"/>
    <lineage>
        <taxon>Archaea</taxon>
        <taxon>Methanobacteriati</taxon>
        <taxon>Methanobacteriota</taxon>
        <taxon>Archaeoglobi</taxon>
        <taxon>Archaeoglobales</taxon>
        <taxon>Archaeoglobaceae</taxon>
        <taxon>Geoglobus</taxon>
    </lineage>
</organism>
<gene>
    <name evidence="4 8" type="primary">purE</name>
    <name evidence="10" type="ORF">ENL48_06050</name>
    <name evidence="9" type="ORF">ENT89_01920</name>
    <name evidence="8" type="ORF">ENX77_06680</name>
</gene>
<feature type="binding site" evidence="4 5">
    <location>
        <position position="12"/>
    </location>
    <ligand>
        <name>substrate</name>
    </ligand>
</feature>
<dbReference type="AlphaFoldDB" id="A0A7C3YG23"/>
<reference evidence="8" key="1">
    <citation type="journal article" date="2020" name="mSystems">
        <title>Genome- and Community-Level Interaction Insights into Carbon Utilization and Element Cycling Functions of Hydrothermarchaeota in Hydrothermal Sediment.</title>
        <authorList>
            <person name="Zhou Z."/>
            <person name="Liu Y."/>
            <person name="Xu W."/>
            <person name="Pan J."/>
            <person name="Luo Z.H."/>
            <person name="Li M."/>
        </authorList>
    </citation>
    <scope>NUCLEOTIDE SEQUENCE [LARGE SCALE GENOMIC DNA]</scope>
    <source>
        <strain evidence="10">SpSt-10</strain>
        <strain evidence="9">SpSt-62</strain>
        <strain evidence="8">SpSt-97</strain>
    </source>
</reference>
<feature type="domain" description="PurE" evidence="7">
    <location>
        <begin position="1"/>
        <end position="146"/>
    </location>
</feature>
<feature type="binding site" evidence="4 5">
    <location>
        <position position="39"/>
    </location>
    <ligand>
        <name>substrate</name>
    </ligand>
</feature>
<evidence type="ECO:0000259" key="7">
    <source>
        <dbReference type="SMART" id="SM01001"/>
    </source>
</evidence>
<evidence type="ECO:0000256" key="6">
    <source>
        <dbReference type="SAM" id="MobiDB-lite"/>
    </source>
</evidence>
<dbReference type="InterPro" id="IPR033626">
    <property type="entry name" value="PurE_classII"/>
</dbReference>
<feature type="region of interest" description="Disordered" evidence="6">
    <location>
        <begin position="142"/>
        <end position="161"/>
    </location>
</feature>
<evidence type="ECO:0000256" key="1">
    <source>
        <dbReference type="ARBA" id="ARBA00004747"/>
    </source>
</evidence>
<dbReference type="EMBL" id="DTPI01000032">
    <property type="protein sequence ID" value="HGE66782.1"/>
    <property type="molecule type" value="Genomic_DNA"/>
</dbReference>
<dbReference type="PIRSF" id="PIRSF001338">
    <property type="entry name" value="AIR_carboxylase"/>
    <property type="match status" value="1"/>
</dbReference>
<dbReference type="HAMAP" id="MF_02045">
    <property type="entry name" value="PurE_classII"/>
    <property type="match status" value="1"/>
</dbReference>
<dbReference type="GO" id="GO:0016853">
    <property type="term" value="F:isomerase activity"/>
    <property type="evidence" value="ECO:0007669"/>
    <property type="project" value="UniProtKB-KW"/>
</dbReference>
<dbReference type="SUPFAM" id="SSF52255">
    <property type="entry name" value="N5-CAIR mutase (phosphoribosylaminoimidazole carboxylase, PurE)"/>
    <property type="match status" value="1"/>
</dbReference>
<dbReference type="Gene3D" id="3.40.50.1970">
    <property type="match status" value="1"/>
</dbReference>
<protein>
    <recommendedName>
        <fullName evidence="4">Phosphoribosylaminoimidazole carboxylase</fullName>
        <ecNumber evidence="4">4.1.1.21</ecNumber>
    </recommendedName>
    <alternativeName>
        <fullName evidence="4">AIR carboxylase</fullName>
        <shortName evidence="4">AIRC</shortName>
    </alternativeName>
</protein>
<dbReference type="UniPathway" id="UPA00074">
    <property type="reaction ID" value="UER00130"/>
</dbReference>
<dbReference type="GO" id="GO:0006189">
    <property type="term" value="P:'de novo' IMP biosynthetic process"/>
    <property type="evidence" value="ECO:0007669"/>
    <property type="project" value="UniProtKB-UniRule"/>
</dbReference>
<dbReference type="InterPro" id="IPR024694">
    <property type="entry name" value="PurE_prokaryotes"/>
</dbReference>
<dbReference type="InterPro" id="IPR000031">
    <property type="entry name" value="PurE_dom"/>
</dbReference>
<comment type="pathway">
    <text evidence="1 4">Purine metabolism; IMP biosynthesis via de novo pathway; 5-amino-1-(5-phospho-D-ribosyl)imidazole-4-carboxylate from 5-amino-1-(5-phospho-D-ribosyl)imidazole (carboxylase route): step 1/1.</text>
</comment>
<evidence type="ECO:0000313" key="8">
    <source>
        <dbReference type="EMBL" id="HGE66782.1"/>
    </source>
</evidence>
<evidence type="ECO:0000256" key="4">
    <source>
        <dbReference type="HAMAP-Rule" id="MF_02045"/>
    </source>
</evidence>
<comment type="function">
    <text evidence="4">Catalyzes the reversible conversion of 5-aminoimidazole ribonucleotide (AIR) and CO(2) to 4-carboxy-5-aminoimidazole ribonucleotide (CAIR).</text>
</comment>
<evidence type="ECO:0000313" key="10">
    <source>
        <dbReference type="EMBL" id="HHF48691.1"/>
    </source>
</evidence>
<feature type="binding site" evidence="4">
    <location>
        <position position="63"/>
    </location>
    <ligand>
        <name>substrate</name>
    </ligand>
</feature>
<keyword evidence="3 4" id="KW-0456">Lyase</keyword>
<evidence type="ECO:0000313" key="9">
    <source>
        <dbReference type="EMBL" id="HGU58959.1"/>
    </source>
</evidence>
<dbReference type="PANTHER" id="PTHR23046">
    <property type="entry name" value="PHOSPHORIBOSYLAMINOIMIDAZOLE CARBOXYLASE CATALYTIC SUBUNIT"/>
    <property type="match status" value="1"/>
</dbReference>